<dbReference type="STRING" id="246437.L8Y8G7"/>
<dbReference type="InterPro" id="IPR009079">
    <property type="entry name" value="4_helix_cytokine-like_core"/>
</dbReference>
<dbReference type="Gene3D" id="1.20.1250.10">
    <property type="match status" value="1"/>
</dbReference>
<reference evidence="9" key="1">
    <citation type="submission" date="2012-07" db="EMBL/GenBank/DDBJ databases">
        <title>Genome of the Chinese tree shrew, a rising model animal genetically related to primates.</title>
        <authorList>
            <person name="Zhang G."/>
            <person name="Fan Y."/>
            <person name="Yao Y."/>
            <person name="Huang Z."/>
        </authorList>
    </citation>
    <scope>NUCLEOTIDE SEQUENCE [LARGE SCALE GENOMIC DNA]</scope>
</reference>
<dbReference type="Proteomes" id="UP000011518">
    <property type="component" value="Unassembled WGS sequence"/>
</dbReference>
<protein>
    <submittedName>
        <fullName evidence="8">Interferon alpha-2</fullName>
    </submittedName>
</protein>
<evidence type="ECO:0000256" key="3">
    <source>
        <dbReference type="ARBA" id="ARBA00022514"/>
    </source>
</evidence>
<dbReference type="SUPFAM" id="SSF47266">
    <property type="entry name" value="4-helical cytokines"/>
    <property type="match status" value="1"/>
</dbReference>
<dbReference type="GO" id="GO:0005615">
    <property type="term" value="C:extracellular space"/>
    <property type="evidence" value="ECO:0007669"/>
    <property type="project" value="UniProtKB-KW"/>
</dbReference>
<evidence type="ECO:0000256" key="7">
    <source>
        <dbReference type="RuleBase" id="RU000436"/>
    </source>
</evidence>
<evidence type="ECO:0000313" key="9">
    <source>
        <dbReference type="Proteomes" id="UP000011518"/>
    </source>
</evidence>
<dbReference type="SMART" id="SM00076">
    <property type="entry name" value="IFabd"/>
    <property type="match status" value="1"/>
</dbReference>
<dbReference type="PANTHER" id="PTHR11691">
    <property type="entry name" value="TYPE I INTERFERON"/>
    <property type="match status" value="1"/>
</dbReference>
<comment type="similarity">
    <text evidence="2 7">Belongs to the alpha/beta interferon family.</text>
</comment>
<evidence type="ECO:0000313" key="8">
    <source>
        <dbReference type="EMBL" id="ELV12733.1"/>
    </source>
</evidence>
<name>L8Y8G7_TUPCH</name>
<evidence type="ECO:0000256" key="2">
    <source>
        <dbReference type="ARBA" id="ARBA00011033"/>
    </source>
</evidence>
<keyword evidence="4" id="KW-0964">Secreted</keyword>
<dbReference type="InterPro" id="IPR000471">
    <property type="entry name" value="Interferon_alpha/beta/delta"/>
</dbReference>
<evidence type="ECO:0000256" key="5">
    <source>
        <dbReference type="ARBA" id="ARBA00023118"/>
    </source>
</evidence>
<proteinExistence type="inferred from homology"/>
<dbReference type="GO" id="GO:0051607">
    <property type="term" value="P:defense response to virus"/>
    <property type="evidence" value="ECO:0007669"/>
    <property type="project" value="UniProtKB-KW"/>
</dbReference>
<accession>L8Y8G7</accession>
<dbReference type="EMBL" id="KB364378">
    <property type="protein sequence ID" value="ELV12733.1"/>
    <property type="molecule type" value="Genomic_DNA"/>
</dbReference>
<dbReference type="InParanoid" id="L8Y8G7"/>
<organism evidence="8 9">
    <name type="scientific">Tupaia chinensis</name>
    <name type="common">Chinese tree shrew</name>
    <name type="synonym">Tupaia belangeri chinensis</name>
    <dbReference type="NCBI Taxonomy" id="246437"/>
    <lineage>
        <taxon>Eukaryota</taxon>
        <taxon>Metazoa</taxon>
        <taxon>Chordata</taxon>
        <taxon>Craniata</taxon>
        <taxon>Vertebrata</taxon>
        <taxon>Euteleostomi</taxon>
        <taxon>Mammalia</taxon>
        <taxon>Eutheria</taxon>
        <taxon>Euarchontoglires</taxon>
        <taxon>Scandentia</taxon>
        <taxon>Tupaiidae</taxon>
        <taxon>Tupaia</taxon>
    </lineage>
</organism>
<dbReference type="GO" id="GO:0005126">
    <property type="term" value="F:cytokine receptor binding"/>
    <property type="evidence" value="ECO:0007669"/>
    <property type="project" value="InterPro"/>
</dbReference>
<evidence type="ECO:0000256" key="4">
    <source>
        <dbReference type="ARBA" id="ARBA00022525"/>
    </source>
</evidence>
<dbReference type="eggNOG" id="ENOG502TDM9">
    <property type="taxonomic scope" value="Eukaryota"/>
</dbReference>
<dbReference type="PANTHER" id="PTHR11691:SF61">
    <property type="entry name" value="INTERFERON-DELTA-4"/>
    <property type="match status" value="1"/>
</dbReference>
<keyword evidence="3 7" id="KW-0202">Cytokine</keyword>
<keyword evidence="5 7" id="KW-0051">Antiviral defense</keyword>
<evidence type="ECO:0000256" key="6">
    <source>
        <dbReference type="ARBA" id="ARBA00023157"/>
    </source>
</evidence>
<dbReference type="GO" id="GO:0005125">
    <property type="term" value="F:cytokine activity"/>
    <property type="evidence" value="ECO:0007669"/>
    <property type="project" value="UniProtKB-KW"/>
</dbReference>
<dbReference type="Pfam" id="PF00143">
    <property type="entry name" value="Interferon"/>
    <property type="match status" value="1"/>
</dbReference>
<dbReference type="PROSITE" id="PS00252">
    <property type="entry name" value="INTERFERON_A_B_D"/>
    <property type="match status" value="1"/>
</dbReference>
<gene>
    <name evidence="8" type="ORF">TREES_T100009470</name>
</gene>
<dbReference type="AlphaFoldDB" id="L8Y8G7"/>
<keyword evidence="6" id="KW-1015">Disulfide bond</keyword>
<keyword evidence="9" id="KW-1185">Reference proteome</keyword>
<evidence type="ECO:0000256" key="1">
    <source>
        <dbReference type="ARBA" id="ARBA00004613"/>
    </source>
</evidence>
<reference evidence="9" key="2">
    <citation type="journal article" date="2013" name="Nat. Commun.">
        <title>Genome of the Chinese tree shrew.</title>
        <authorList>
            <person name="Fan Y."/>
            <person name="Huang Z.Y."/>
            <person name="Cao C.C."/>
            <person name="Chen C.S."/>
            <person name="Chen Y.X."/>
            <person name="Fan D.D."/>
            <person name="He J."/>
            <person name="Hou H.L."/>
            <person name="Hu L."/>
            <person name="Hu X.T."/>
            <person name="Jiang X.T."/>
            <person name="Lai R."/>
            <person name="Lang Y.S."/>
            <person name="Liang B."/>
            <person name="Liao S.G."/>
            <person name="Mu D."/>
            <person name="Ma Y.Y."/>
            <person name="Niu Y.Y."/>
            <person name="Sun X.Q."/>
            <person name="Xia J.Q."/>
            <person name="Xiao J."/>
            <person name="Xiong Z.Q."/>
            <person name="Xu L."/>
            <person name="Yang L."/>
            <person name="Zhang Y."/>
            <person name="Zhao W."/>
            <person name="Zhao X.D."/>
            <person name="Zheng Y.T."/>
            <person name="Zhou J.M."/>
            <person name="Zhu Y.B."/>
            <person name="Zhang G.J."/>
            <person name="Wang J."/>
            <person name="Yao Y.G."/>
        </authorList>
    </citation>
    <scope>NUCLEOTIDE SEQUENCE [LARGE SCALE GENOMIC DNA]</scope>
</reference>
<sequence>MLQQIFSLFSTEDSHAAWGGLVLPQLLVCLHYQLHELESANVQNLTCPDLGVAVRKYFQGITSYLQEKKHRPCAWEVVRREIEERLFLIDRELREEAASEES</sequence>
<comment type="subcellular location">
    <subcellularLocation>
        <location evidence="1">Secreted</location>
    </subcellularLocation>
</comment>